<feature type="domain" description="Disease resistance protein winged helix" evidence="14">
    <location>
        <begin position="780"/>
        <end position="849"/>
    </location>
</feature>
<evidence type="ECO:0000256" key="11">
    <source>
        <dbReference type="SAM" id="MobiDB-lite"/>
    </source>
</evidence>
<dbReference type="Gene3D" id="3.40.50.300">
    <property type="entry name" value="P-loop containing nucleotide triphosphate hydrolases"/>
    <property type="match status" value="1"/>
</dbReference>
<dbReference type="FunFam" id="1.10.10.10:FF:000322">
    <property type="entry name" value="Probable disease resistance protein At1g63360"/>
    <property type="match status" value="1"/>
</dbReference>
<feature type="domain" description="NB-ARC" evidence="12">
    <location>
        <begin position="530"/>
        <end position="697"/>
    </location>
</feature>
<evidence type="ECO:0000256" key="9">
    <source>
        <dbReference type="ARBA" id="ARBA00022821"/>
    </source>
</evidence>
<evidence type="ECO:0000256" key="5">
    <source>
        <dbReference type="ARBA" id="ARBA00022614"/>
    </source>
</evidence>
<name>A0AAV1D2Z2_OLDCO</name>
<dbReference type="GO" id="GO:0005524">
    <property type="term" value="F:ATP binding"/>
    <property type="evidence" value="ECO:0007669"/>
    <property type="project" value="UniProtKB-KW"/>
</dbReference>
<dbReference type="InterPro" id="IPR036388">
    <property type="entry name" value="WH-like_DNA-bd_sf"/>
</dbReference>
<keyword evidence="10" id="KW-0067">ATP-binding</keyword>
<dbReference type="Gene3D" id="1.10.8.430">
    <property type="entry name" value="Helical domain of apoptotic protease-activating factors"/>
    <property type="match status" value="1"/>
</dbReference>
<keyword evidence="4" id="KW-0963">Cytoplasm</keyword>
<dbReference type="Pfam" id="PF00931">
    <property type="entry name" value="NB-ARC"/>
    <property type="match status" value="1"/>
</dbReference>
<dbReference type="PANTHER" id="PTHR23155">
    <property type="entry name" value="DISEASE RESISTANCE PROTEIN RP"/>
    <property type="match status" value="1"/>
</dbReference>
<evidence type="ECO:0000259" key="14">
    <source>
        <dbReference type="Pfam" id="PF23559"/>
    </source>
</evidence>
<feature type="domain" description="Late blight resistance protein R1A-like N-terminal" evidence="13">
    <location>
        <begin position="160"/>
        <end position="344"/>
    </location>
</feature>
<accession>A0AAV1D2Z2</accession>
<dbReference type="PANTHER" id="PTHR23155:SF1152">
    <property type="entry name" value="AAA+ ATPASE DOMAIN-CONTAINING PROTEIN"/>
    <property type="match status" value="1"/>
</dbReference>
<feature type="domain" description="Disease resistance R13L4/SHOC-2-like LRR" evidence="15">
    <location>
        <begin position="930"/>
        <end position="1209"/>
    </location>
</feature>
<dbReference type="Proteomes" id="UP001161247">
    <property type="component" value="Chromosome 3"/>
</dbReference>
<evidence type="ECO:0000256" key="2">
    <source>
        <dbReference type="ARBA" id="ARBA00004496"/>
    </source>
</evidence>
<evidence type="ECO:0000256" key="6">
    <source>
        <dbReference type="ARBA" id="ARBA00022667"/>
    </source>
</evidence>
<keyword evidence="17" id="KW-1185">Reference proteome</keyword>
<sequence length="1283" mass="148047">MEKSIQIGLDDLEAITREFPKWQRDGVRDVKCSLGVMRLMFQCRKIWCEDARSEFSLCTMEETVVKTSLEIQLLYLTLKEASNDHVIFEPGGNRFYEFLDEIVESIGQGMKEAFDIVSDVVRKTSSSSHLETEDLLNIIDAILHILPEFLGGSYDDDIAVTVRSLKNFILFAALQGLEHPQTRPLLVHVQASVFHLAHSIFELELLDHDDHLFGSIDSIDPFKSPGTCDIYLGVLQEALELRQSSIHLIPESNALESSLAFVGSLRSFLFRIIFRGEFHWYTFDHQIRKLYEGLEFIKTALREHQDKVGEYYEKMNDLIPPLICEAGLIIFYLIRGYEVEEGMVKMPEAFLSDFEEKLELVKGAKEAASRYSLTSASYFRHTNLLGFIDSFLKKIHSFNFNGPDSVIASEKNQVQAVYDDLEFLRSFLVSALLEPDQNKKLKTLWNRIATVAYEAEFVLDSLIKGDDLQNSVVMLNTIIEEIELIKIQAMGNSHKKRKIIQEQNITETKSNMQSLGKLPEVNEIVVGLDDETQNIIDRLTRGTKKLDIVSIVGMAGLGKTTLAKRVYLHISIIYHFQIRSWGTVSQVYNKKNLLLEILRGVDVESTGKHSEMNEDDLARRLYQCLKRKRYLIILDDIWDAEAWGNLRFSFPDDGYGSRILLTSRDENVASQIEPHSQPPHSLRFLTSDESVELFRKKMPFIEDSPSEVLERGKTIVQRYKGLPLMIIVIAGILSNIEPSTWGEVEETLNKGIDQVNDTIELSYNHLPDHLKPCFLYFGAYEEDQQIPVREMLWLWIAEGFVMNTGRDCIEDVAESYMMELIQRSLVMVGGKEPGGKMEFCILHDVLREFCLRKSNKEDFLLRLQGVELGSSIDPSMLHRSLVYTNRVEDFVEVRLFCPRLRTLFLVADYKEMFAFVEPWYGILYKFCESKFLGVLDLRGIYEFEFFPCVILLLVELRYLAMYTRRDTEIPSSIERLWKLETFVVVGYDKLIFLRDTLWNMKRLRHLYSSRNLWRLPRESPRHLPNLENLQILSRAAFADFQELNEVIGKCPSIRILKCVVDNPPTPGGTSRIIALDCLNQLESLSLSSNFFSEDLDYQFQFPLNLKELTLSKFRLPWSKISTIHRLKNLEVLKLVDDAFIEENWDMKEEEEIFPNLIFLKLKRLDLGRWTGGSDETFPRLEKLVLQACDDLVELPSCLAQIPKLEMIEVISCSGVVDSIKQIHEMLVNEGKEEVIKILIKPSQWDDESKTFDELDHALSEDNTTQSSNEMDYDYAFPDEGTDE</sequence>
<dbReference type="Pfam" id="PF23559">
    <property type="entry name" value="WHD_DRP"/>
    <property type="match status" value="1"/>
</dbReference>
<comment type="similarity">
    <text evidence="3">Belongs to the disease resistance NB-LRR family.</text>
</comment>
<evidence type="ECO:0000256" key="4">
    <source>
        <dbReference type="ARBA" id="ARBA00022490"/>
    </source>
</evidence>
<feature type="region of interest" description="Disordered" evidence="11">
    <location>
        <begin position="1250"/>
        <end position="1283"/>
    </location>
</feature>
<dbReference type="InterPro" id="IPR055414">
    <property type="entry name" value="LRR_R13L4/SHOC2-like"/>
</dbReference>
<dbReference type="InterPro" id="IPR032675">
    <property type="entry name" value="LRR_dom_sf"/>
</dbReference>
<evidence type="ECO:0000259" key="15">
    <source>
        <dbReference type="Pfam" id="PF23598"/>
    </source>
</evidence>
<evidence type="ECO:0000256" key="7">
    <source>
        <dbReference type="ARBA" id="ARBA00022737"/>
    </source>
</evidence>
<keyword evidence="7" id="KW-0677">Repeat</keyword>
<dbReference type="InterPro" id="IPR002182">
    <property type="entry name" value="NB-ARC"/>
</dbReference>
<dbReference type="FunFam" id="3.40.50.300:FF:001091">
    <property type="entry name" value="Probable disease resistance protein At1g61300"/>
    <property type="match status" value="1"/>
</dbReference>
<comment type="function">
    <text evidence="1">Confers resistance to late blight (Phytophthora infestans) races carrying the avirulence gene Avr1. Resistance proteins guard the plant against pathogens that contain an appropriate avirulence protein via an indirect interaction with this avirulence protein. That triggers a defense system including the hypersensitive response, which restricts the pathogen growth.</text>
</comment>
<proteinExistence type="inferred from homology"/>
<reference evidence="16" key="1">
    <citation type="submission" date="2023-03" db="EMBL/GenBank/DDBJ databases">
        <authorList>
            <person name="Julca I."/>
        </authorList>
    </citation>
    <scope>NUCLEOTIDE SEQUENCE</scope>
</reference>
<keyword evidence="5" id="KW-0433">Leucine-rich repeat</keyword>
<evidence type="ECO:0000256" key="10">
    <source>
        <dbReference type="ARBA" id="ARBA00022840"/>
    </source>
</evidence>
<dbReference type="Pfam" id="PF12061">
    <property type="entry name" value="NB-LRR"/>
    <property type="match status" value="1"/>
</dbReference>
<protein>
    <submittedName>
        <fullName evidence="16">OLC1v1038177C1</fullName>
    </submittedName>
</protein>
<dbReference type="InterPro" id="IPR042197">
    <property type="entry name" value="Apaf_helical"/>
</dbReference>
<dbReference type="InterPro" id="IPR021929">
    <property type="entry name" value="R1A-like_N"/>
</dbReference>
<evidence type="ECO:0000313" key="16">
    <source>
        <dbReference type="EMBL" id="CAI9100977.1"/>
    </source>
</evidence>
<dbReference type="GO" id="GO:0043531">
    <property type="term" value="F:ADP binding"/>
    <property type="evidence" value="ECO:0007669"/>
    <property type="project" value="InterPro"/>
</dbReference>
<dbReference type="InterPro" id="IPR027417">
    <property type="entry name" value="P-loop_NTPase"/>
</dbReference>
<feature type="compositionally biased region" description="Basic and acidic residues" evidence="11">
    <location>
        <begin position="1250"/>
        <end position="1259"/>
    </location>
</feature>
<dbReference type="InterPro" id="IPR058922">
    <property type="entry name" value="WHD_DRP"/>
</dbReference>
<evidence type="ECO:0000259" key="12">
    <source>
        <dbReference type="Pfam" id="PF00931"/>
    </source>
</evidence>
<dbReference type="EMBL" id="OX459120">
    <property type="protein sequence ID" value="CAI9100977.1"/>
    <property type="molecule type" value="Genomic_DNA"/>
</dbReference>
<dbReference type="SUPFAM" id="SSF52540">
    <property type="entry name" value="P-loop containing nucleoside triphosphate hydrolases"/>
    <property type="match status" value="1"/>
</dbReference>
<keyword evidence="8" id="KW-0547">Nucleotide-binding</keyword>
<dbReference type="Gene3D" id="1.10.10.10">
    <property type="entry name" value="Winged helix-like DNA-binding domain superfamily/Winged helix DNA-binding domain"/>
    <property type="match status" value="1"/>
</dbReference>
<keyword evidence="9" id="KW-0611">Plant defense</keyword>
<dbReference type="Pfam" id="PF23598">
    <property type="entry name" value="LRR_14"/>
    <property type="match status" value="1"/>
</dbReference>
<dbReference type="PRINTS" id="PR00364">
    <property type="entry name" value="DISEASERSIST"/>
</dbReference>
<comment type="subcellular location">
    <subcellularLocation>
        <location evidence="2">Cytoplasm</location>
    </subcellularLocation>
</comment>
<evidence type="ECO:0000256" key="3">
    <source>
        <dbReference type="ARBA" id="ARBA00008894"/>
    </source>
</evidence>
<evidence type="ECO:0000313" key="17">
    <source>
        <dbReference type="Proteomes" id="UP001161247"/>
    </source>
</evidence>
<keyword evidence="6" id="KW-0381">Hypersensitive response</keyword>
<evidence type="ECO:0000256" key="1">
    <source>
        <dbReference type="ARBA" id="ARBA00002074"/>
    </source>
</evidence>
<gene>
    <name evidence="16" type="ORF">OLC1_LOCUS10676</name>
</gene>
<dbReference type="GO" id="GO:0005737">
    <property type="term" value="C:cytoplasm"/>
    <property type="evidence" value="ECO:0007669"/>
    <property type="project" value="UniProtKB-SubCell"/>
</dbReference>
<dbReference type="Gene3D" id="3.80.10.10">
    <property type="entry name" value="Ribonuclease Inhibitor"/>
    <property type="match status" value="1"/>
</dbReference>
<dbReference type="GO" id="GO:0009626">
    <property type="term" value="P:plant-type hypersensitive response"/>
    <property type="evidence" value="ECO:0007669"/>
    <property type="project" value="UniProtKB-KW"/>
</dbReference>
<evidence type="ECO:0000256" key="8">
    <source>
        <dbReference type="ARBA" id="ARBA00022741"/>
    </source>
</evidence>
<evidence type="ECO:0000259" key="13">
    <source>
        <dbReference type="Pfam" id="PF12061"/>
    </source>
</evidence>
<dbReference type="GO" id="GO:0051607">
    <property type="term" value="P:defense response to virus"/>
    <property type="evidence" value="ECO:0007669"/>
    <property type="project" value="UniProtKB-ARBA"/>
</dbReference>
<organism evidence="16 17">
    <name type="scientific">Oldenlandia corymbosa var. corymbosa</name>
    <dbReference type="NCBI Taxonomy" id="529605"/>
    <lineage>
        <taxon>Eukaryota</taxon>
        <taxon>Viridiplantae</taxon>
        <taxon>Streptophyta</taxon>
        <taxon>Embryophyta</taxon>
        <taxon>Tracheophyta</taxon>
        <taxon>Spermatophyta</taxon>
        <taxon>Magnoliopsida</taxon>
        <taxon>eudicotyledons</taxon>
        <taxon>Gunneridae</taxon>
        <taxon>Pentapetalae</taxon>
        <taxon>asterids</taxon>
        <taxon>lamiids</taxon>
        <taxon>Gentianales</taxon>
        <taxon>Rubiaceae</taxon>
        <taxon>Rubioideae</taxon>
        <taxon>Spermacoceae</taxon>
        <taxon>Hedyotis-Oldenlandia complex</taxon>
        <taxon>Oldenlandia</taxon>
    </lineage>
</organism>
<dbReference type="SUPFAM" id="SSF52058">
    <property type="entry name" value="L domain-like"/>
    <property type="match status" value="1"/>
</dbReference>
<dbReference type="InterPro" id="IPR044974">
    <property type="entry name" value="Disease_R_plants"/>
</dbReference>
<feature type="compositionally biased region" description="Polar residues" evidence="11">
    <location>
        <begin position="1260"/>
        <end position="1269"/>
    </location>
</feature>